<dbReference type="Gene3D" id="2.60.120.650">
    <property type="entry name" value="Cupin"/>
    <property type="match status" value="1"/>
</dbReference>
<protein>
    <recommendedName>
        <fullName evidence="3">Bifunctional lysine-specific demethylase and histidyl-hydroxylase</fullName>
        <ecNumber evidence="3">1.14.11.-</ecNumber>
    </recommendedName>
</protein>
<dbReference type="OrthoDB" id="425950at2759"/>
<keyword evidence="3" id="KW-0539">Nucleus</keyword>
<evidence type="ECO:0000313" key="6">
    <source>
        <dbReference type="RefSeq" id="XP_027067505.2"/>
    </source>
</evidence>
<feature type="domain" description="JmjC" evidence="4">
    <location>
        <begin position="436"/>
        <end position="581"/>
    </location>
</feature>
<sequence>MKKSERMSRIKPRKRIQHQQLAIRNPNSETLFAIILAALYCSSDNESYSSRNFHLINHCLNRLHRSLPQYLSPPILSLLPILLNSKSDEIACKSAELVGAASLISIEMNEMIALEDGVIMGLINLMLGSSSSDVSVAACNATLDLLTTSIGRQRLLHFSVLEKLIVCFIQEYKPFPAVVSLFSDLKGSGSCLRMVFEEEEYTVLLFHATLVLINSCTTKQLQDIPGNLSKSFINHLKRLWEEVHCMILCCTSLNYSQERHFCVSNIGTNDLAESIFRLSIGNNQVEEHSNVKEIMRSIFPLGEVDFQQFILDYWEMSPLLIKGSLKDSLKQGNIFGCLVECFQSKEIPSFLLSMLKKLTSCPPIESDELNVHHFLEEARDNLGCPIIYEQDIRVVRTHYSEELDYSFRQSGSSRSEAHFFNVNDMLECEEAYNSGYTIALRGMEFRFESIAAIADGLAALFGQPSAGVNMYLTPPHSQGLSCHSDDHCVFVCQLGGVKEWNIFPRSSLQLPRLYQSNGNWPDSDPENQAVNGKLQFLLKEGDVLYIPRGFPHEARATIDEDGSARFSLHLTLAIEVEPPFAWEGFVRVALNHWCEKQGGPQRQFSDSMSWSLYITSVNLLHVAIKLIGDNDSTFRKACLVGQISLSTVTEGWLSMNQRMIFNYLTSRINTESKFSDFLEFLETAVQKHEDFFQQLRWLQHLTMERDSSHGSCISSTDTRTILHFCMQHKDIVEDAFLLVKSKFCAEVLFEDVEPNYKMLLERYKRVRQQYTKGMLSLHLTS</sequence>
<dbReference type="GO" id="GO:0032453">
    <property type="term" value="F:histone H3K4 demethylase activity"/>
    <property type="evidence" value="ECO:0007669"/>
    <property type="project" value="TreeGrafter"/>
</dbReference>
<keyword evidence="2 3" id="KW-0408">Iron</keyword>
<dbReference type="InterPro" id="IPR016024">
    <property type="entry name" value="ARM-type_fold"/>
</dbReference>
<dbReference type="PROSITE" id="PS51184">
    <property type="entry name" value="JMJC"/>
    <property type="match status" value="1"/>
</dbReference>
<dbReference type="SUPFAM" id="SSF51197">
    <property type="entry name" value="Clavaminate synthase-like"/>
    <property type="match status" value="1"/>
</dbReference>
<keyword evidence="3" id="KW-0560">Oxidoreductase</keyword>
<evidence type="ECO:0000256" key="3">
    <source>
        <dbReference type="RuleBase" id="RU366061"/>
    </source>
</evidence>
<keyword evidence="3" id="KW-0223">Dioxygenase</keyword>
<comment type="function">
    <text evidence="3">Oxygenase that can act as both a histone lysine demethylase and a ribosomal histidine hydroxylase.</text>
</comment>
<evidence type="ECO:0000256" key="1">
    <source>
        <dbReference type="ARBA" id="ARBA00022723"/>
    </source>
</evidence>
<evidence type="ECO:0000256" key="2">
    <source>
        <dbReference type="ARBA" id="ARBA00023004"/>
    </source>
</evidence>
<dbReference type="AlphaFoldDB" id="A0A6P6SNS7"/>
<dbReference type="GO" id="GO:0005506">
    <property type="term" value="F:iron ion binding"/>
    <property type="evidence" value="ECO:0007669"/>
    <property type="project" value="UniProtKB-UniRule"/>
</dbReference>
<evidence type="ECO:0000259" key="4">
    <source>
        <dbReference type="PROSITE" id="PS51184"/>
    </source>
</evidence>
<keyword evidence="1 3" id="KW-0479">Metal-binding</keyword>
<dbReference type="PANTHER" id="PTHR13096">
    <property type="entry name" value="MINA53 MYC INDUCED NUCLEAR ANTIGEN"/>
    <property type="match status" value="1"/>
</dbReference>
<reference evidence="5" key="1">
    <citation type="journal article" date="2025" name="Foods">
        <title>Unveiling the Microbial Signatures of Arabica Coffee Cherries: Insights into Ripeness Specific Diversity, Functional Traits, and Implications for Quality and Safety.</title>
        <authorList>
            <consortium name="RefSeq"/>
            <person name="Tenea G.N."/>
            <person name="Cifuentes V."/>
            <person name="Reyes P."/>
            <person name="Cevallos-Vallejos M."/>
        </authorList>
    </citation>
    <scope>NUCLEOTIDE SEQUENCE [LARGE SCALE GENOMIC DNA]</scope>
</reference>
<name>A0A6P6SNS7_COFAR</name>
<dbReference type="PANTHER" id="PTHR13096:SF9">
    <property type="entry name" value="BIFUNCTIONAL LYSINE-SPECIFIC DEMETHYLASE AND HISTIDYL-HYDROXYLASE"/>
    <property type="match status" value="1"/>
</dbReference>
<keyword evidence="3" id="KW-0805">Transcription regulation</keyword>
<dbReference type="GeneID" id="113693128"/>
<keyword evidence="5" id="KW-1185">Reference proteome</keyword>
<dbReference type="SUPFAM" id="SSF48371">
    <property type="entry name" value="ARM repeat"/>
    <property type="match status" value="1"/>
</dbReference>
<dbReference type="GO" id="GO:0005730">
    <property type="term" value="C:nucleolus"/>
    <property type="evidence" value="ECO:0007669"/>
    <property type="project" value="TreeGrafter"/>
</dbReference>
<dbReference type="EC" id="1.14.11.-" evidence="3"/>
<dbReference type="Pfam" id="PF08007">
    <property type="entry name" value="JmjC_2"/>
    <property type="match status" value="1"/>
</dbReference>
<comment type="subcellular location">
    <subcellularLocation>
        <location evidence="3">Nucleus</location>
    </subcellularLocation>
</comment>
<comment type="cofactor">
    <cofactor evidence="3">
        <name>Fe(2+)</name>
        <dbReference type="ChEBI" id="CHEBI:29033"/>
    </cofactor>
    <text evidence="3">Binds 1 Fe(2+) ion per subunit.</text>
</comment>
<organism evidence="5 6">
    <name type="scientific">Coffea arabica</name>
    <name type="common">Arabian coffee</name>
    <dbReference type="NCBI Taxonomy" id="13443"/>
    <lineage>
        <taxon>Eukaryota</taxon>
        <taxon>Viridiplantae</taxon>
        <taxon>Streptophyta</taxon>
        <taxon>Embryophyta</taxon>
        <taxon>Tracheophyta</taxon>
        <taxon>Spermatophyta</taxon>
        <taxon>Magnoliopsida</taxon>
        <taxon>eudicotyledons</taxon>
        <taxon>Gunneridae</taxon>
        <taxon>Pentapetalae</taxon>
        <taxon>asterids</taxon>
        <taxon>lamiids</taxon>
        <taxon>Gentianales</taxon>
        <taxon>Rubiaceae</taxon>
        <taxon>Ixoroideae</taxon>
        <taxon>Gardenieae complex</taxon>
        <taxon>Bertiereae - Coffeeae clade</taxon>
        <taxon>Coffeeae</taxon>
        <taxon>Coffea</taxon>
    </lineage>
</organism>
<evidence type="ECO:0000313" key="5">
    <source>
        <dbReference type="Proteomes" id="UP001652660"/>
    </source>
</evidence>
<dbReference type="Proteomes" id="UP001652660">
    <property type="component" value="Chromosome 6e"/>
</dbReference>
<comment type="similarity">
    <text evidence="3">Belongs to the ROX family.</text>
</comment>
<accession>A0A6P6SNS7</accession>
<keyword evidence="3" id="KW-0804">Transcription</keyword>
<reference evidence="6" key="2">
    <citation type="submission" date="2025-08" db="UniProtKB">
        <authorList>
            <consortium name="RefSeq"/>
        </authorList>
    </citation>
    <scope>IDENTIFICATION</scope>
    <source>
        <tissue evidence="6">Leaves</tissue>
    </source>
</reference>
<dbReference type="InterPro" id="IPR039994">
    <property type="entry name" value="NO66-like"/>
</dbReference>
<proteinExistence type="inferred from homology"/>
<dbReference type="InterPro" id="IPR003347">
    <property type="entry name" value="JmjC_dom"/>
</dbReference>
<gene>
    <name evidence="6" type="primary">LOC113693128</name>
</gene>
<dbReference type="RefSeq" id="XP_027067505.2">
    <property type="nucleotide sequence ID" value="XM_027211704.2"/>
</dbReference>
<dbReference type="GO" id="GO:0051864">
    <property type="term" value="F:histone H3K36 demethylase activity"/>
    <property type="evidence" value="ECO:0007669"/>
    <property type="project" value="TreeGrafter"/>
</dbReference>